<dbReference type="Proteomes" id="UP000324897">
    <property type="component" value="Unassembled WGS sequence"/>
</dbReference>
<reference evidence="2 3" key="1">
    <citation type="journal article" date="2019" name="Sci. Rep.">
        <title>A high-quality genome of Eragrostis curvula grass provides insights into Poaceae evolution and supports new strategies to enhance forage quality.</title>
        <authorList>
            <person name="Carballo J."/>
            <person name="Santos B.A.C.M."/>
            <person name="Zappacosta D."/>
            <person name="Garbus I."/>
            <person name="Selva J.P."/>
            <person name="Gallo C.A."/>
            <person name="Diaz A."/>
            <person name="Albertini E."/>
            <person name="Caccamo M."/>
            <person name="Echenique V."/>
        </authorList>
    </citation>
    <scope>NUCLEOTIDE SEQUENCE [LARGE SCALE GENOMIC DNA]</scope>
    <source>
        <strain evidence="3">cv. Victoria</strain>
        <tissue evidence="2">Leaf</tissue>
    </source>
</reference>
<dbReference type="OrthoDB" id="1860964at2759"/>
<organism evidence="2 3">
    <name type="scientific">Eragrostis curvula</name>
    <name type="common">weeping love grass</name>
    <dbReference type="NCBI Taxonomy" id="38414"/>
    <lineage>
        <taxon>Eukaryota</taxon>
        <taxon>Viridiplantae</taxon>
        <taxon>Streptophyta</taxon>
        <taxon>Embryophyta</taxon>
        <taxon>Tracheophyta</taxon>
        <taxon>Spermatophyta</taxon>
        <taxon>Magnoliopsida</taxon>
        <taxon>Liliopsida</taxon>
        <taxon>Poales</taxon>
        <taxon>Poaceae</taxon>
        <taxon>PACMAD clade</taxon>
        <taxon>Chloridoideae</taxon>
        <taxon>Eragrostideae</taxon>
        <taxon>Eragrostidinae</taxon>
        <taxon>Eragrostis</taxon>
    </lineage>
</organism>
<keyword evidence="3" id="KW-1185">Reference proteome</keyword>
<dbReference type="Gene3D" id="1.10.287.2250">
    <property type="match status" value="1"/>
</dbReference>
<gene>
    <name evidence="2" type="ORF">EJB05_31578</name>
</gene>
<dbReference type="Pfam" id="PF08246">
    <property type="entry name" value="Inhibitor_I29"/>
    <property type="match status" value="1"/>
</dbReference>
<dbReference type="InterPro" id="IPR013201">
    <property type="entry name" value="Prot_inhib_I29"/>
</dbReference>
<evidence type="ECO:0000259" key="1">
    <source>
        <dbReference type="SMART" id="SM00848"/>
    </source>
</evidence>
<accession>A0A5J9UF03</accession>
<proteinExistence type="predicted"/>
<feature type="domain" description="Cathepsin propeptide inhibitor" evidence="1">
    <location>
        <begin position="110"/>
        <end position="165"/>
    </location>
</feature>
<name>A0A5J9UF03_9POAL</name>
<protein>
    <recommendedName>
        <fullName evidence="1">Cathepsin propeptide inhibitor domain-containing protein</fullName>
    </recommendedName>
</protein>
<dbReference type="AlphaFoldDB" id="A0A5J9UF03"/>
<sequence>MASKAAAAGRRVALGIRGVSPRFPRVVPGDTTAPIAAWARPMRPHTAAAGPSCDCGLFRRDIVMIPGDHSPATDPCPPACSDPYAPDDPEDVFDYGEKDLKSEEAMWAMYERWCAFYQVKRGRDDMLRRFGLFKERARQIHEFNKSGAPFTKGLNVLGDATAEERKGLLRRQLM</sequence>
<dbReference type="SMART" id="SM00848">
    <property type="entry name" value="Inhibitor_I29"/>
    <property type="match status" value="1"/>
</dbReference>
<dbReference type="SUPFAM" id="SSF54001">
    <property type="entry name" value="Cysteine proteinases"/>
    <property type="match status" value="1"/>
</dbReference>
<comment type="caution">
    <text evidence="2">The sequence shown here is derived from an EMBL/GenBank/DDBJ whole genome shotgun (WGS) entry which is preliminary data.</text>
</comment>
<dbReference type="Gramene" id="TVU21907">
    <property type="protein sequence ID" value="TVU21907"/>
    <property type="gene ID" value="EJB05_31578"/>
</dbReference>
<evidence type="ECO:0000313" key="3">
    <source>
        <dbReference type="Proteomes" id="UP000324897"/>
    </source>
</evidence>
<dbReference type="InterPro" id="IPR038765">
    <property type="entry name" value="Papain-like_cys_pep_sf"/>
</dbReference>
<evidence type="ECO:0000313" key="2">
    <source>
        <dbReference type="EMBL" id="TVU21907.1"/>
    </source>
</evidence>
<dbReference type="EMBL" id="RWGY01000026">
    <property type="protein sequence ID" value="TVU21907.1"/>
    <property type="molecule type" value="Genomic_DNA"/>
</dbReference>